<gene>
    <name evidence="1" type="ORF">D7I45_04355</name>
</gene>
<dbReference type="InterPro" id="IPR053712">
    <property type="entry name" value="Bac_CellDiv_Activator"/>
</dbReference>
<sequence length="89" mass="10181">MNDTNQRFKASIGNKTYTFVGKSSAEHMKTVTKLMNERLSQLKEISPDIENEDAAILLAFNAFSEQLKMQEKLNETNGNAKNNERENRD</sequence>
<dbReference type="InterPro" id="IPR036192">
    <property type="entry name" value="Cell_div_ZapA-like_sf"/>
</dbReference>
<organism evidence="1 2">
    <name type="scientific">Apilactobacillus bombintestini</name>
    <dbReference type="NCBI Taxonomy" id="2419772"/>
    <lineage>
        <taxon>Bacteria</taxon>
        <taxon>Bacillati</taxon>
        <taxon>Bacillota</taxon>
        <taxon>Bacilli</taxon>
        <taxon>Lactobacillales</taxon>
        <taxon>Lactobacillaceae</taxon>
        <taxon>Apilactobacillus</taxon>
    </lineage>
</organism>
<reference evidence="1 2" key="1">
    <citation type="submission" date="2018-09" db="EMBL/GenBank/DDBJ databases">
        <title>Genome sequencing of strain BHWM-4.</title>
        <authorList>
            <person name="Heo J."/>
            <person name="Kim S.-J."/>
            <person name="Kwon S.-W."/>
        </authorList>
    </citation>
    <scope>NUCLEOTIDE SEQUENCE [LARGE SCALE GENOMIC DNA]</scope>
    <source>
        <strain evidence="1 2">BHWM-4</strain>
    </source>
</reference>
<dbReference type="GO" id="GO:0051301">
    <property type="term" value="P:cell division"/>
    <property type="evidence" value="ECO:0007669"/>
    <property type="project" value="UniProtKB-KW"/>
</dbReference>
<dbReference type="Proteomes" id="UP000272003">
    <property type="component" value="Chromosome"/>
</dbReference>
<keyword evidence="2" id="KW-1185">Reference proteome</keyword>
<dbReference type="OrthoDB" id="2139724at2"/>
<evidence type="ECO:0000313" key="2">
    <source>
        <dbReference type="Proteomes" id="UP000272003"/>
    </source>
</evidence>
<name>A0A387B0Q8_9LACO</name>
<dbReference type="Gene3D" id="6.10.250.790">
    <property type="match status" value="1"/>
</dbReference>
<evidence type="ECO:0000313" key="1">
    <source>
        <dbReference type="EMBL" id="AYF92750.1"/>
    </source>
</evidence>
<dbReference type="AlphaFoldDB" id="A0A387B0Q8"/>
<accession>A0A387B0Q8</accession>
<dbReference type="KEGG" id="abom:D7I45_04355"/>
<dbReference type="RefSeq" id="WP_120784515.1">
    <property type="nucleotide sequence ID" value="NZ_CP032626.1"/>
</dbReference>
<dbReference type="SUPFAM" id="SSF102829">
    <property type="entry name" value="Cell division protein ZapA-like"/>
    <property type="match status" value="1"/>
</dbReference>
<keyword evidence="1" id="KW-0132">Cell division</keyword>
<dbReference type="EMBL" id="CP032626">
    <property type="protein sequence ID" value="AYF92750.1"/>
    <property type="molecule type" value="Genomic_DNA"/>
</dbReference>
<dbReference type="Pfam" id="PF05164">
    <property type="entry name" value="ZapA"/>
    <property type="match status" value="1"/>
</dbReference>
<keyword evidence="1" id="KW-0131">Cell cycle</keyword>
<proteinExistence type="predicted"/>
<protein>
    <submittedName>
        <fullName evidence="1">Cell division protein ZapA</fullName>
    </submittedName>
</protein>
<dbReference type="InterPro" id="IPR007838">
    <property type="entry name" value="Cell_div_ZapA-like"/>
</dbReference>